<protein>
    <recommendedName>
        <fullName evidence="1">Glycosyltransferase 2-like domain-containing protein</fullName>
    </recommendedName>
</protein>
<evidence type="ECO:0000259" key="1">
    <source>
        <dbReference type="Pfam" id="PF00535"/>
    </source>
</evidence>
<evidence type="ECO:0000313" key="3">
    <source>
        <dbReference type="Proteomes" id="UP000053941"/>
    </source>
</evidence>
<organism evidence="2 3">
    <name type="scientific">Actinobacteria bacterium BACL2 MAG-120802-bin41</name>
    <dbReference type="NCBI Taxonomy" id="1655568"/>
    <lineage>
        <taxon>Bacteria</taxon>
        <taxon>Bacillati</taxon>
        <taxon>Actinomycetota</taxon>
        <taxon>Actinomycetes</taxon>
        <taxon>Actinomycetes incertae sedis</taxon>
        <taxon>ac1 cluster</taxon>
    </lineage>
</organism>
<reference evidence="2 3" key="1">
    <citation type="submission" date="2015-10" db="EMBL/GenBank/DDBJ databases">
        <title>Metagenome-Assembled Genomes uncover a global brackish microbiome.</title>
        <authorList>
            <person name="Hugerth L.W."/>
            <person name="Larsson J."/>
            <person name="Alneberg J."/>
            <person name="Lindh M.V."/>
            <person name="Legrand C."/>
            <person name="Pinhassi J."/>
            <person name="Andersson A.F."/>
        </authorList>
    </citation>
    <scope>NUCLEOTIDE SEQUENCE [LARGE SCALE GENOMIC DNA]</scope>
    <source>
        <strain evidence="2">BACL2 MAG-120802-bin41</strain>
    </source>
</reference>
<feature type="domain" description="Glycosyltransferase 2-like" evidence="1">
    <location>
        <begin position="49"/>
        <end position="136"/>
    </location>
</feature>
<dbReference type="CDD" id="cd00761">
    <property type="entry name" value="Glyco_tranf_GTA_type"/>
    <property type="match status" value="1"/>
</dbReference>
<sequence>MTLNEITLTIAYSTLNDRIRNIDYPKSNNEHEVIVLVQNPEEVSYSTEELKGKLVELKSRGVAKSRNAAIKYASGKYLIFGDDDITFIEEGIADLISYFESHPECSIILAQTTDESGKLRKVYPSRFHKLSKYNSAKAATYEMMIRIESIRSAGIEFDENFGAGVENYLGDEYIFIADALNKGLKGVYLPIKVAIHPSDSSGSRWGTDKDLKARSAVFTRVFGPLAPIFRALFLIKSQLFKFRKGRVGIINSLRFIIGR</sequence>
<dbReference type="SUPFAM" id="SSF53448">
    <property type="entry name" value="Nucleotide-diphospho-sugar transferases"/>
    <property type="match status" value="1"/>
</dbReference>
<gene>
    <name evidence="2" type="ORF">ABR60_02995</name>
</gene>
<name>A0A0R2NZN4_9ACTN</name>
<dbReference type="EMBL" id="LIAS01000002">
    <property type="protein sequence ID" value="KRO31385.1"/>
    <property type="molecule type" value="Genomic_DNA"/>
</dbReference>
<comment type="caution">
    <text evidence="2">The sequence shown here is derived from an EMBL/GenBank/DDBJ whole genome shotgun (WGS) entry which is preliminary data.</text>
</comment>
<evidence type="ECO:0000313" key="2">
    <source>
        <dbReference type="EMBL" id="KRO31385.1"/>
    </source>
</evidence>
<dbReference type="Proteomes" id="UP000053941">
    <property type="component" value="Unassembled WGS sequence"/>
</dbReference>
<dbReference type="Pfam" id="PF00535">
    <property type="entry name" value="Glycos_transf_2"/>
    <property type="match status" value="1"/>
</dbReference>
<dbReference type="AlphaFoldDB" id="A0A0R2NZN4"/>
<dbReference type="Gene3D" id="3.90.550.10">
    <property type="entry name" value="Spore Coat Polysaccharide Biosynthesis Protein SpsA, Chain A"/>
    <property type="match status" value="1"/>
</dbReference>
<accession>A0A0R2NZN4</accession>
<proteinExistence type="predicted"/>
<dbReference type="InterPro" id="IPR001173">
    <property type="entry name" value="Glyco_trans_2-like"/>
</dbReference>
<dbReference type="InterPro" id="IPR029044">
    <property type="entry name" value="Nucleotide-diphossugar_trans"/>
</dbReference>